<organism evidence="1 2">
    <name type="scientific">Pedococcus cremeus</name>
    <dbReference type="NCBI Taxonomy" id="587636"/>
    <lineage>
        <taxon>Bacteria</taxon>
        <taxon>Bacillati</taxon>
        <taxon>Actinomycetota</taxon>
        <taxon>Actinomycetes</taxon>
        <taxon>Micrococcales</taxon>
        <taxon>Intrasporangiaceae</taxon>
        <taxon>Pedococcus</taxon>
    </lineage>
</organism>
<protein>
    <submittedName>
        <fullName evidence="1">Uncharacterized protein</fullName>
    </submittedName>
</protein>
<gene>
    <name evidence="1" type="ORF">SAMN05216199_0282</name>
</gene>
<sequence>MSKIVLYTLISLDGATQDPHRYFPETSEGPGPPVFDEELVRLETDMISRQDA</sequence>
<accession>A0A1H9XTM5</accession>
<dbReference type="AlphaFoldDB" id="A0A1H9XTM5"/>
<dbReference type="Proteomes" id="UP000199019">
    <property type="component" value="Unassembled WGS sequence"/>
</dbReference>
<proteinExistence type="predicted"/>
<name>A0A1H9XTM5_9MICO</name>
<dbReference type="EMBL" id="FOHB01000011">
    <property type="protein sequence ID" value="SES49043.1"/>
    <property type="molecule type" value="Genomic_DNA"/>
</dbReference>
<evidence type="ECO:0000313" key="2">
    <source>
        <dbReference type="Proteomes" id="UP000199019"/>
    </source>
</evidence>
<reference evidence="2" key="1">
    <citation type="submission" date="2016-10" db="EMBL/GenBank/DDBJ databases">
        <authorList>
            <person name="Varghese N."/>
            <person name="Submissions S."/>
        </authorList>
    </citation>
    <scope>NUCLEOTIDE SEQUENCE [LARGE SCALE GENOMIC DNA]</scope>
    <source>
        <strain evidence="2">CGMCC 1.6963</strain>
    </source>
</reference>
<evidence type="ECO:0000313" key="1">
    <source>
        <dbReference type="EMBL" id="SES49043.1"/>
    </source>
</evidence>
<keyword evidence="2" id="KW-1185">Reference proteome</keyword>
<feature type="non-terminal residue" evidence="1">
    <location>
        <position position="52"/>
    </location>
</feature>